<protein>
    <submittedName>
        <fullName evidence="1">Uncharacterized protein</fullName>
    </submittedName>
</protein>
<reference evidence="1" key="1">
    <citation type="journal article" date="2023" name="Mol. Ecol. Resour.">
        <title>Chromosome-level genome assembly of a triploid poplar Populus alba 'Berolinensis'.</title>
        <authorList>
            <person name="Chen S."/>
            <person name="Yu Y."/>
            <person name="Wang X."/>
            <person name="Wang S."/>
            <person name="Zhang T."/>
            <person name="Zhou Y."/>
            <person name="He R."/>
            <person name="Meng N."/>
            <person name="Wang Y."/>
            <person name="Liu W."/>
            <person name="Liu Z."/>
            <person name="Liu J."/>
            <person name="Guo Q."/>
            <person name="Huang H."/>
            <person name="Sederoff R.R."/>
            <person name="Wang G."/>
            <person name="Qu G."/>
            <person name="Chen S."/>
        </authorList>
    </citation>
    <scope>NUCLEOTIDE SEQUENCE</scope>
    <source>
        <strain evidence="1">SC-2020</strain>
    </source>
</reference>
<evidence type="ECO:0000313" key="1">
    <source>
        <dbReference type="EMBL" id="KAJ6995490.1"/>
    </source>
</evidence>
<dbReference type="EMBL" id="JAQIZT010000006">
    <property type="protein sequence ID" value="KAJ6995490.1"/>
    <property type="molecule type" value="Genomic_DNA"/>
</dbReference>
<proteinExistence type="predicted"/>
<sequence length="26" mass="2842">MTWTNGTNSMQLLAGKIGFSKEVKSL</sequence>
<accession>A0AAD6W1B2</accession>
<dbReference type="AlphaFoldDB" id="A0AAD6W1B2"/>
<dbReference type="Proteomes" id="UP001164929">
    <property type="component" value="Chromosome 6"/>
</dbReference>
<organism evidence="1 2">
    <name type="scientific">Populus alba x Populus x berolinensis</name>
    <dbReference type="NCBI Taxonomy" id="444605"/>
    <lineage>
        <taxon>Eukaryota</taxon>
        <taxon>Viridiplantae</taxon>
        <taxon>Streptophyta</taxon>
        <taxon>Embryophyta</taxon>
        <taxon>Tracheophyta</taxon>
        <taxon>Spermatophyta</taxon>
        <taxon>Magnoliopsida</taxon>
        <taxon>eudicotyledons</taxon>
        <taxon>Gunneridae</taxon>
        <taxon>Pentapetalae</taxon>
        <taxon>rosids</taxon>
        <taxon>fabids</taxon>
        <taxon>Malpighiales</taxon>
        <taxon>Salicaceae</taxon>
        <taxon>Saliceae</taxon>
        <taxon>Populus</taxon>
    </lineage>
</organism>
<name>A0AAD6W1B2_9ROSI</name>
<gene>
    <name evidence="1" type="ORF">NC653_018075</name>
</gene>
<evidence type="ECO:0000313" key="2">
    <source>
        <dbReference type="Proteomes" id="UP001164929"/>
    </source>
</evidence>
<comment type="caution">
    <text evidence="1">The sequence shown here is derived from an EMBL/GenBank/DDBJ whole genome shotgun (WGS) entry which is preliminary data.</text>
</comment>
<keyword evidence="2" id="KW-1185">Reference proteome</keyword>